<dbReference type="GO" id="GO:0140537">
    <property type="term" value="F:transcription regulator activator activity"/>
    <property type="evidence" value="ECO:0007669"/>
    <property type="project" value="UniProtKB-UniRule"/>
</dbReference>
<dbReference type="InterPro" id="IPR031836">
    <property type="entry name" value="Trans_coact"/>
</dbReference>
<evidence type="ECO:0000313" key="3">
    <source>
        <dbReference type="Proteomes" id="UP000230575"/>
    </source>
</evidence>
<comment type="similarity">
    <text evidence="1">Belongs to the Tevenvirinae late transcription coactivator family.</text>
</comment>
<comment type="function">
    <text evidence="1">Activates transcription at late promoters when the sliding clamp is present. Binds to both the host RNA polymerase (RNAP) and the upstream dsDNA.</text>
</comment>
<sequence length="100" mass="11693">MQMMNKDNYVLKEELGDLVPPIKGSLRQQISLEIEEIYNSCPAMTYLEACLFFIEQYDYDISRFPYLINQTLKDKIETEAINEKTIRSRFGSASDLGQWV</sequence>
<dbReference type="EMBL" id="KT919972">
    <property type="protein sequence ID" value="ALP47199.1"/>
    <property type="molecule type" value="Genomic_DNA"/>
</dbReference>
<dbReference type="Proteomes" id="UP000230575">
    <property type="component" value="Segment"/>
</dbReference>
<comment type="caution">
    <text evidence="1">Lacks conserved residue(s) required for the propagation of feature annotation.</text>
</comment>
<feature type="region of interest" description="Interaction with host RNAP" evidence="1">
    <location>
        <begin position="53"/>
        <end position="83"/>
    </location>
</feature>
<proteinExistence type="inferred from homology"/>
<dbReference type="InterPro" id="IPR042071">
    <property type="entry name" value="Trans_coact_sf"/>
</dbReference>
<comment type="domain">
    <text evidence="1">The C-terminus is involved in transcriptional enhancement.</text>
</comment>
<protein>
    <recommendedName>
        <fullName evidence="1">Late transcription coactivator</fullName>
    </recommendedName>
    <alternativeName>
        <fullName evidence="1">RNA polymerase-associated protein Gp33</fullName>
    </alternativeName>
</protein>
<evidence type="ECO:0000313" key="2">
    <source>
        <dbReference type="EMBL" id="ALP47199.1"/>
    </source>
</evidence>
<dbReference type="Pfam" id="PF16805">
    <property type="entry name" value="Trans_coact"/>
    <property type="match status" value="1"/>
</dbReference>
<dbReference type="InterPro" id="IPR046384">
    <property type="entry name" value="LTACT_myovirus"/>
</dbReference>
<dbReference type="GO" id="GO:0019086">
    <property type="term" value="P:late viral transcription"/>
    <property type="evidence" value="ECO:0007669"/>
    <property type="project" value="UniProtKB-UniRule"/>
</dbReference>
<dbReference type="Gene3D" id="1.10.10.2850">
    <property type="entry name" value="Phage late-transcription coactivator-like"/>
    <property type="match status" value="1"/>
</dbReference>
<accession>A0A126HH42</accession>
<name>A0A126HH42_9CAUD</name>
<organism evidence="2 3">
    <name type="scientific">Vibrio phage phi-Grn1</name>
    <dbReference type="NCBI Taxonomy" id="1747713"/>
    <lineage>
        <taxon>Viruses</taxon>
        <taxon>Duplodnaviria</taxon>
        <taxon>Heunggongvirae</taxon>
        <taxon>Uroviricota</taxon>
        <taxon>Caudoviricetes</taxon>
        <taxon>Pantevenvirales</taxon>
        <taxon>Straboviridae</taxon>
        <taxon>Schizotequatrovirus</taxon>
        <taxon>Schizotequatrovirus valkk3</taxon>
    </lineage>
</organism>
<comment type="subunit">
    <text evidence="1">Interacts with the beta subunit of host RNAP RpoB (via flap domain). Part of the transcription activation complex containing host RNAP, the viral RNA polymerase sigma-like factor, the coactivator gp33, and the sliding clamp.</text>
</comment>
<evidence type="ECO:0000256" key="1">
    <source>
        <dbReference type="HAMAP-Rule" id="MF_04165"/>
    </source>
</evidence>
<gene>
    <name evidence="2" type="ORF">phiGrn1_0118</name>
</gene>
<reference evidence="2 3" key="1">
    <citation type="journal article" date="2016" name="Front. Microbiol.">
        <title>Comparative Functional Genomic Analysis of Two Vibrio Phages Reveals Complex Metabolic Interactions with the Host Cell.</title>
        <authorList>
            <person name="Skliros D."/>
            <person name="Kalatzis P.G."/>
            <person name="Katharios P."/>
            <person name="Flemetakis E."/>
        </authorList>
    </citation>
    <scope>NUCLEOTIDE SEQUENCE [LARGE SCALE GENOMIC DNA]</scope>
</reference>
<dbReference type="HAMAP" id="MF_04165">
    <property type="entry name" value="T4_TRANSCR_COACT"/>
    <property type="match status" value="1"/>
</dbReference>